<proteinExistence type="predicted"/>
<evidence type="ECO:0000313" key="3">
    <source>
        <dbReference type="Proteomes" id="UP001604335"/>
    </source>
</evidence>
<protein>
    <recommendedName>
        <fullName evidence="4">Transketolase</fullName>
    </recommendedName>
</protein>
<evidence type="ECO:0000256" key="1">
    <source>
        <dbReference type="SAM" id="Phobius"/>
    </source>
</evidence>
<keyword evidence="1" id="KW-1133">Transmembrane helix</keyword>
<accession>A0ABW7C8E6</accession>
<organism evidence="2 3">
    <name type="scientific">Limnothrix redekei LRLZ20PSL1</name>
    <dbReference type="NCBI Taxonomy" id="3112953"/>
    <lineage>
        <taxon>Bacteria</taxon>
        <taxon>Bacillati</taxon>
        <taxon>Cyanobacteriota</taxon>
        <taxon>Cyanophyceae</taxon>
        <taxon>Pseudanabaenales</taxon>
        <taxon>Pseudanabaenaceae</taxon>
        <taxon>Limnothrix</taxon>
    </lineage>
</organism>
<evidence type="ECO:0000313" key="2">
    <source>
        <dbReference type="EMBL" id="MFG3817454.1"/>
    </source>
</evidence>
<keyword evidence="3" id="KW-1185">Reference proteome</keyword>
<feature type="transmembrane region" description="Helical" evidence="1">
    <location>
        <begin position="185"/>
        <end position="203"/>
    </location>
</feature>
<keyword evidence="1" id="KW-0472">Membrane</keyword>
<evidence type="ECO:0008006" key="4">
    <source>
        <dbReference type="Google" id="ProtNLM"/>
    </source>
</evidence>
<dbReference type="Proteomes" id="UP001604335">
    <property type="component" value="Unassembled WGS sequence"/>
</dbReference>
<gene>
    <name evidence="2" type="ORF">VPK24_07370</name>
</gene>
<sequence length="208" mass="21869">MNRAARWMVIGLGAIGLGFGLTWPSGAHQVKTGADVAALFHLEPDHNPRAGEPATVWFSLTRKGGATIPLDRCNCQLTISPRLQSPTAPQPWQPPLTPKAAEGFQNMPGATTVFPAAGAYDLVLQGQPKQPGDFQPFEFRYETTVLAGAAPAARPAPSPVAAAIASPVAATAETTTETPWHSGELVWLGVGGVGLGFLGLWAITRSRR</sequence>
<reference evidence="3" key="1">
    <citation type="journal article" date="2024" name="Algal Res.">
        <title>Biochemical, toxicological and genomic investigation of a high-biomass producing Limnothrix strain isolated from Italian shallow drinking water reservoir.</title>
        <authorList>
            <person name="Simonazzi M."/>
            <person name="Shishido T.K."/>
            <person name="Delbaje E."/>
            <person name="Wahlsten M."/>
            <person name="Fewer D.P."/>
            <person name="Sivonen K."/>
            <person name="Pezzolesi L."/>
            <person name="Pistocchi R."/>
        </authorList>
    </citation>
    <scope>NUCLEOTIDE SEQUENCE [LARGE SCALE GENOMIC DNA]</scope>
    <source>
        <strain evidence="3">LRLZ20PSL1</strain>
    </source>
</reference>
<dbReference type="RefSeq" id="WP_393011792.1">
    <property type="nucleotide sequence ID" value="NZ_JAZAQF010000043.1"/>
</dbReference>
<name>A0ABW7C8E6_9CYAN</name>
<dbReference type="EMBL" id="JAZAQF010000043">
    <property type="protein sequence ID" value="MFG3817454.1"/>
    <property type="molecule type" value="Genomic_DNA"/>
</dbReference>
<keyword evidence="1" id="KW-0812">Transmembrane</keyword>
<comment type="caution">
    <text evidence="2">The sequence shown here is derived from an EMBL/GenBank/DDBJ whole genome shotgun (WGS) entry which is preliminary data.</text>
</comment>